<reference evidence="2" key="1">
    <citation type="thesis" date="2020" institute="ProQuest LLC" country="789 East Eisenhower Parkway, Ann Arbor, MI, USA">
        <title>Comparative Genomics and Chromosome Evolution.</title>
        <authorList>
            <person name="Mudd A.B."/>
        </authorList>
    </citation>
    <scope>NUCLEOTIDE SEQUENCE</scope>
    <source>
        <strain evidence="2">237g6f4</strain>
        <tissue evidence="2">Blood</tissue>
    </source>
</reference>
<gene>
    <name evidence="2" type="ORF">GDO81_028257</name>
</gene>
<evidence type="ECO:0000313" key="3">
    <source>
        <dbReference type="Proteomes" id="UP000824782"/>
    </source>
</evidence>
<keyword evidence="3" id="KW-1185">Reference proteome</keyword>
<organism evidence="2 3">
    <name type="scientific">Engystomops pustulosus</name>
    <name type="common">Tungara frog</name>
    <name type="synonym">Physalaemus pustulosus</name>
    <dbReference type="NCBI Taxonomy" id="76066"/>
    <lineage>
        <taxon>Eukaryota</taxon>
        <taxon>Metazoa</taxon>
        <taxon>Chordata</taxon>
        <taxon>Craniata</taxon>
        <taxon>Vertebrata</taxon>
        <taxon>Euteleostomi</taxon>
        <taxon>Amphibia</taxon>
        <taxon>Batrachia</taxon>
        <taxon>Anura</taxon>
        <taxon>Neobatrachia</taxon>
        <taxon>Hyloidea</taxon>
        <taxon>Leptodactylidae</taxon>
        <taxon>Leiuperinae</taxon>
        <taxon>Engystomops</taxon>
    </lineage>
</organism>
<dbReference type="AlphaFoldDB" id="A0AAV6YE14"/>
<name>A0AAV6YE14_ENGPU</name>
<dbReference type="EMBL" id="WNYA01063251">
    <property type="protein sequence ID" value="KAG8535567.1"/>
    <property type="molecule type" value="Genomic_DNA"/>
</dbReference>
<dbReference type="Proteomes" id="UP000824782">
    <property type="component" value="Unassembled WGS sequence"/>
</dbReference>
<sequence>MLTPAWRLNVKRIQPGHAPFRFQLCRLVLLLHIHICTERAQPAPQIPRWISHRWVFSSFPPVFTLPTPFQAAPMRPGSEEQALPVARISHHSEAQHRRRRTTWSQPSPERRDAPPR</sequence>
<comment type="caution">
    <text evidence="2">The sequence shown here is derived from an EMBL/GenBank/DDBJ whole genome shotgun (WGS) entry which is preliminary data.</text>
</comment>
<proteinExistence type="predicted"/>
<protein>
    <recommendedName>
        <fullName evidence="4">Secreted protein</fullName>
    </recommendedName>
</protein>
<accession>A0AAV6YE14</accession>
<evidence type="ECO:0000313" key="2">
    <source>
        <dbReference type="EMBL" id="KAG8535567.1"/>
    </source>
</evidence>
<evidence type="ECO:0008006" key="4">
    <source>
        <dbReference type="Google" id="ProtNLM"/>
    </source>
</evidence>
<evidence type="ECO:0000256" key="1">
    <source>
        <dbReference type="SAM" id="MobiDB-lite"/>
    </source>
</evidence>
<feature type="region of interest" description="Disordered" evidence="1">
    <location>
        <begin position="70"/>
        <end position="116"/>
    </location>
</feature>